<feature type="transmembrane region" description="Helical" evidence="1">
    <location>
        <begin position="272"/>
        <end position="292"/>
    </location>
</feature>
<keyword evidence="1" id="KW-0812">Transmembrane</keyword>
<protein>
    <recommendedName>
        <fullName evidence="4">DUF4184 family protein</fullName>
    </recommendedName>
</protein>
<feature type="transmembrane region" description="Helical" evidence="1">
    <location>
        <begin position="242"/>
        <end position="260"/>
    </location>
</feature>
<dbReference type="Pfam" id="PF13803">
    <property type="entry name" value="DUF4184"/>
    <property type="match status" value="1"/>
</dbReference>
<accession>D4DQE9</accession>
<evidence type="ECO:0008006" key="4">
    <source>
        <dbReference type="Google" id="ProtNLM"/>
    </source>
</evidence>
<comment type="caution">
    <text evidence="2">The sequence shown here is derived from an EMBL/GenBank/DDBJ whole genome shotgun (WGS) entry which is preliminary data.</text>
</comment>
<keyword evidence="1" id="KW-1133">Transmembrane helix</keyword>
<dbReference type="InterPro" id="IPR025238">
    <property type="entry name" value="DUF4184"/>
</dbReference>
<reference evidence="2 3" key="1">
    <citation type="submission" date="2010-02" db="EMBL/GenBank/DDBJ databases">
        <authorList>
            <person name="Weinstock G."/>
            <person name="Sodergren E."/>
            <person name="Clifton S."/>
            <person name="Fulton L."/>
            <person name="Fulton B."/>
            <person name="Courtney L."/>
            <person name="Fronick C."/>
            <person name="Harrison M."/>
            <person name="Strong C."/>
            <person name="Farmer C."/>
            <person name="Delahaunty K."/>
            <person name="Markovic C."/>
            <person name="Hall O."/>
            <person name="Minx P."/>
            <person name="Tomlinson C."/>
            <person name="Mitreva M."/>
            <person name="Nelson J."/>
            <person name="Hou S."/>
            <person name="Wollam A."/>
            <person name="Pepin K.H."/>
            <person name="Johnson M."/>
            <person name="Bhonagiri V."/>
            <person name="Zhang X."/>
            <person name="Suruliraj S."/>
            <person name="Warren W."/>
            <person name="Chinwalla A."/>
            <person name="Mardis E.R."/>
            <person name="Wilson R.K."/>
        </authorList>
    </citation>
    <scope>NUCLEOTIDE SEQUENCE [LARGE SCALE GENOMIC DNA]</scope>
    <source>
        <strain evidence="2 3">ATCC 29315</strain>
    </source>
</reference>
<dbReference type="AlphaFoldDB" id="D4DQE9"/>
<feature type="transmembrane region" description="Helical" evidence="1">
    <location>
        <begin position="49"/>
        <end position="67"/>
    </location>
</feature>
<evidence type="ECO:0000256" key="1">
    <source>
        <dbReference type="SAM" id="Phobius"/>
    </source>
</evidence>
<sequence>MNKLVFQIFYSLREHRKLACLQSNPIFSTLPAALKSCFRIIIRFQNMPFTLAHPIAVLPFTLAHPIAVLPFSRCRYCHFPALVIGSLSPDFVYFLHGRAVSGGHGLADMLWPNLPLCFAVYWLYLALWRDTLSDFLPNCLNAAPYRPSENVDFHKIKEVAFIPSALFGMGTHLFLDAFTHPTGWFVQHFLVLQQTVLFLPIFKWLQYGGGVIGVTACLYFIFHTARRRPYRSRQTIGQKYRFWILCTILSLLGFSIWQIIAPVPLGHAATQTIRLIDCAVISFSILCLRHIARRENG</sequence>
<dbReference type="Proteomes" id="UP000005536">
    <property type="component" value="Unassembled WGS sequence"/>
</dbReference>
<evidence type="ECO:0000313" key="3">
    <source>
        <dbReference type="Proteomes" id="UP000005536"/>
    </source>
</evidence>
<dbReference type="EMBL" id="ADBF01000030">
    <property type="protein sequence ID" value="EFE50032.1"/>
    <property type="molecule type" value="Genomic_DNA"/>
</dbReference>
<keyword evidence="1" id="KW-0472">Membrane</keyword>
<dbReference type="STRING" id="546263.NELON_07780"/>
<gene>
    <name evidence="2" type="ORF">NEIELOOT_01286</name>
</gene>
<feature type="transmembrane region" description="Helical" evidence="1">
    <location>
        <begin position="109"/>
        <end position="128"/>
    </location>
</feature>
<proteinExistence type="predicted"/>
<evidence type="ECO:0000313" key="2">
    <source>
        <dbReference type="EMBL" id="EFE50032.1"/>
    </source>
</evidence>
<feature type="transmembrane region" description="Helical" evidence="1">
    <location>
        <begin position="204"/>
        <end position="222"/>
    </location>
</feature>
<organism evidence="2 3">
    <name type="scientific">Neisseria elongata subsp. glycolytica ATCC 29315</name>
    <dbReference type="NCBI Taxonomy" id="546263"/>
    <lineage>
        <taxon>Bacteria</taxon>
        <taxon>Pseudomonadati</taxon>
        <taxon>Pseudomonadota</taxon>
        <taxon>Betaproteobacteria</taxon>
        <taxon>Neisseriales</taxon>
        <taxon>Neisseriaceae</taxon>
        <taxon>Neisseria</taxon>
    </lineage>
</organism>
<name>D4DQE9_NEIEG</name>